<dbReference type="PANTHER" id="PTHR43667:SF1">
    <property type="entry name" value="CYCLOPROPANE-FATTY-ACYL-PHOSPHOLIPID SYNTHASE"/>
    <property type="match status" value="1"/>
</dbReference>
<reference evidence="7 8" key="1">
    <citation type="submission" date="2016-10" db="EMBL/GenBank/DDBJ databases">
        <authorList>
            <person name="de Groot N.N."/>
        </authorList>
    </citation>
    <scope>NUCLEOTIDE SEQUENCE [LARGE SCALE GENOMIC DNA]</scope>
    <source>
        <strain evidence="7 8">DSM 2784</strain>
    </source>
</reference>
<evidence type="ECO:0000256" key="2">
    <source>
        <dbReference type="ARBA" id="ARBA00022603"/>
    </source>
</evidence>
<keyword evidence="5" id="KW-0443">Lipid metabolism</keyword>
<feature type="domain" description="Methyltransferase" evidence="6">
    <location>
        <begin position="43"/>
        <end position="136"/>
    </location>
</feature>
<comment type="similarity">
    <text evidence="1">Belongs to the CFA/CMAS family.</text>
</comment>
<dbReference type="InterPro" id="IPR050723">
    <property type="entry name" value="CFA/CMAS"/>
</dbReference>
<dbReference type="OrthoDB" id="9804312at2"/>
<name>A0A1G5S419_9FIRM</name>
<evidence type="ECO:0000256" key="3">
    <source>
        <dbReference type="ARBA" id="ARBA00022679"/>
    </source>
</evidence>
<dbReference type="Proteomes" id="UP000199208">
    <property type="component" value="Unassembled WGS sequence"/>
</dbReference>
<proteinExistence type="inferred from homology"/>
<keyword evidence="2" id="KW-0489">Methyltransferase</keyword>
<dbReference type="Pfam" id="PF13649">
    <property type="entry name" value="Methyltransf_25"/>
    <property type="match status" value="1"/>
</dbReference>
<dbReference type="InterPro" id="IPR029063">
    <property type="entry name" value="SAM-dependent_MTases_sf"/>
</dbReference>
<keyword evidence="8" id="KW-1185">Reference proteome</keyword>
<dbReference type="CDD" id="cd02440">
    <property type="entry name" value="AdoMet_MTases"/>
    <property type="match status" value="1"/>
</dbReference>
<dbReference type="SUPFAM" id="SSF53335">
    <property type="entry name" value="S-adenosyl-L-methionine-dependent methyltransferases"/>
    <property type="match status" value="1"/>
</dbReference>
<dbReference type="RefSeq" id="WP_092592213.1">
    <property type="nucleotide sequence ID" value="NZ_FMWL01000016.1"/>
</dbReference>
<dbReference type="GO" id="GO:0008168">
    <property type="term" value="F:methyltransferase activity"/>
    <property type="evidence" value="ECO:0007669"/>
    <property type="project" value="UniProtKB-KW"/>
</dbReference>
<dbReference type="STRING" id="1120920.SAMN03080599_02615"/>
<organism evidence="7 8">
    <name type="scientific">Acidaminobacter hydrogenoformans DSM 2784</name>
    <dbReference type="NCBI Taxonomy" id="1120920"/>
    <lineage>
        <taxon>Bacteria</taxon>
        <taxon>Bacillati</taxon>
        <taxon>Bacillota</taxon>
        <taxon>Clostridia</taxon>
        <taxon>Peptostreptococcales</taxon>
        <taxon>Acidaminobacteraceae</taxon>
        <taxon>Acidaminobacter</taxon>
    </lineage>
</organism>
<evidence type="ECO:0000256" key="4">
    <source>
        <dbReference type="ARBA" id="ARBA00022691"/>
    </source>
</evidence>
<dbReference type="GO" id="GO:0006629">
    <property type="term" value="P:lipid metabolic process"/>
    <property type="evidence" value="ECO:0007669"/>
    <property type="project" value="UniProtKB-KW"/>
</dbReference>
<evidence type="ECO:0000256" key="5">
    <source>
        <dbReference type="ARBA" id="ARBA00023098"/>
    </source>
</evidence>
<keyword evidence="3" id="KW-0808">Transferase</keyword>
<evidence type="ECO:0000313" key="7">
    <source>
        <dbReference type="EMBL" id="SCZ81115.1"/>
    </source>
</evidence>
<dbReference type="InterPro" id="IPR041698">
    <property type="entry name" value="Methyltransf_25"/>
</dbReference>
<dbReference type="AlphaFoldDB" id="A0A1G5S419"/>
<protein>
    <submittedName>
        <fullName evidence="7">Cyclopropane fatty-acyl-phospholipid synthase</fullName>
    </submittedName>
</protein>
<evidence type="ECO:0000259" key="6">
    <source>
        <dbReference type="Pfam" id="PF13649"/>
    </source>
</evidence>
<dbReference type="GO" id="GO:0032259">
    <property type="term" value="P:methylation"/>
    <property type="evidence" value="ECO:0007669"/>
    <property type="project" value="UniProtKB-KW"/>
</dbReference>
<evidence type="ECO:0000256" key="1">
    <source>
        <dbReference type="ARBA" id="ARBA00010815"/>
    </source>
</evidence>
<sequence length="237" mass="26831">MYSYQRTSKYDQHFLSQNLMGPNAMLMLDEITQSIELTKGMRVLDLGCGKGLTSIFLAKEYGVQTFAVDLWITATENYQRFLQMGVADLVIPIHADAAEALPFADGYFDALISVDAYHYFGNNDDYFEKLLKPLVKKGAPVAIAIPGTKEELNGIIPEALKPFLDDEGFATLHCMAWWTQILEKHLDDFEIREMDCTDTAWRDWLAADHPMAKQDIEMMKADGGQYLNLISITGKRK</sequence>
<dbReference type="Gene3D" id="3.40.50.150">
    <property type="entry name" value="Vaccinia Virus protein VP39"/>
    <property type="match status" value="1"/>
</dbReference>
<accession>A0A1G5S419</accession>
<gene>
    <name evidence="7" type="ORF">SAMN03080599_02615</name>
</gene>
<keyword evidence="4" id="KW-0949">S-adenosyl-L-methionine</keyword>
<dbReference type="PANTHER" id="PTHR43667">
    <property type="entry name" value="CYCLOPROPANE-FATTY-ACYL-PHOSPHOLIPID SYNTHASE"/>
    <property type="match status" value="1"/>
</dbReference>
<evidence type="ECO:0000313" key="8">
    <source>
        <dbReference type="Proteomes" id="UP000199208"/>
    </source>
</evidence>
<dbReference type="EMBL" id="FMWL01000016">
    <property type="protein sequence ID" value="SCZ81115.1"/>
    <property type="molecule type" value="Genomic_DNA"/>
</dbReference>